<sequence length="143" mass="16559">MHAVVRFLIDEAKKLHVVPVDDIADFFPNNEFDFDKKFVYSVYWHDPVEDANTGLYDAQVLMLAGKLHDHKPVVQTHPNDVYLRSIHTTDTKEDLERRMLTKRLPIPKVPQDVGPPGDHDELNASQRKTDKQVCEFARHSVEE</sequence>
<dbReference type="AlphaFoldDB" id="A0A9J6FV50"/>
<comment type="caution">
    <text evidence="2">The sequence shown here is derived from an EMBL/GenBank/DDBJ whole genome shotgun (WGS) entry which is preliminary data.</text>
</comment>
<evidence type="ECO:0000313" key="3">
    <source>
        <dbReference type="Proteomes" id="UP000821853"/>
    </source>
</evidence>
<dbReference type="OrthoDB" id="6512800at2759"/>
<keyword evidence="3" id="KW-1185">Reference proteome</keyword>
<gene>
    <name evidence="2" type="ORF">HPB48_014748</name>
</gene>
<proteinExistence type="predicted"/>
<evidence type="ECO:0000256" key="1">
    <source>
        <dbReference type="SAM" id="MobiDB-lite"/>
    </source>
</evidence>
<evidence type="ECO:0000313" key="2">
    <source>
        <dbReference type="EMBL" id="KAH9367114.1"/>
    </source>
</evidence>
<protein>
    <submittedName>
        <fullName evidence="2">Uncharacterized protein</fullName>
    </submittedName>
</protein>
<name>A0A9J6FV50_HAELO</name>
<feature type="compositionally biased region" description="Basic and acidic residues" evidence="1">
    <location>
        <begin position="117"/>
        <end position="143"/>
    </location>
</feature>
<dbReference type="EMBL" id="JABSTR010000004">
    <property type="protein sequence ID" value="KAH9367114.1"/>
    <property type="molecule type" value="Genomic_DNA"/>
</dbReference>
<dbReference type="VEuPathDB" id="VectorBase:HLOH_054530"/>
<reference evidence="2 3" key="1">
    <citation type="journal article" date="2020" name="Cell">
        <title>Large-Scale Comparative Analyses of Tick Genomes Elucidate Their Genetic Diversity and Vector Capacities.</title>
        <authorList>
            <consortium name="Tick Genome and Microbiome Consortium (TIGMIC)"/>
            <person name="Jia N."/>
            <person name="Wang J."/>
            <person name="Shi W."/>
            <person name="Du L."/>
            <person name="Sun Y."/>
            <person name="Zhan W."/>
            <person name="Jiang J.F."/>
            <person name="Wang Q."/>
            <person name="Zhang B."/>
            <person name="Ji P."/>
            <person name="Bell-Sakyi L."/>
            <person name="Cui X.M."/>
            <person name="Yuan T.T."/>
            <person name="Jiang B.G."/>
            <person name="Yang W.F."/>
            <person name="Lam T.T."/>
            <person name="Chang Q.C."/>
            <person name="Ding S.J."/>
            <person name="Wang X.J."/>
            <person name="Zhu J.G."/>
            <person name="Ruan X.D."/>
            <person name="Zhao L."/>
            <person name="Wei J.T."/>
            <person name="Ye R.Z."/>
            <person name="Que T.C."/>
            <person name="Du C.H."/>
            <person name="Zhou Y.H."/>
            <person name="Cheng J.X."/>
            <person name="Dai P.F."/>
            <person name="Guo W.B."/>
            <person name="Han X.H."/>
            <person name="Huang E.J."/>
            <person name="Li L.F."/>
            <person name="Wei W."/>
            <person name="Gao Y.C."/>
            <person name="Liu J.Z."/>
            <person name="Shao H.Z."/>
            <person name="Wang X."/>
            <person name="Wang C.C."/>
            <person name="Yang T.C."/>
            <person name="Huo Q.B."/>
            <person name="Li W."/>
            <person name="Chen H.Y."/>
            <person name="Chen S.E."/>
            <person name="Zhou L.G."/>
            <person name="Ni X.B."/>
            <person name="Tian J.H."/>
            <person name="Sheng Y."/>
            <person name="Liu T."/>
            <person name="Pan Y.S."/>
            <person name="Xia L.Y."/>
            <person name="Li J."/>
            <person name="Zhao F."/>
            <person name="Cao W.C."/>
        </authorList>
    </citation>
    <scope>NUCLEOTIDE SEQUENCE [LARGE SCALE GENOMIC DNA]</scope>
    <source>
        <strain evidence="2">HaeL-2018</strain>
    </source>
</reference>
<dbReference type="Proteomes" id="UP000821853">
    <property type="component" value="Chromosome 2"/>
</dbReference>
<accession>A0A9J6FV50</accession>
<feature type="region of interest" description="Disordered" evidence="1">
    <location>
        <begin position="106"/>
        <end position="143"/>
    </location>
</feature>
<organism evidence="2 3">
    <name type="scientific">Haemaphysalis longicornis</name>
    <name type="common">Bush tick</name>
    <dbReference type="NCBI Taxonomy" id="44386"/>
    <lineage>
        <taxon>Eukaryota</taxon>
        <taxon>Metazoa</taxon>
        <taxon>Ecdysozoa</taxon>
        <taxon>Arthropoda</taxon>
        <taxon>Chelicerata</taxon>
        <taxon>Arachnida</taxon>
        <taxon>Acari</taxon>
        <taxon>Parasitiformes</taxon>
        <taxon>Ixodida</taxon>
        <taxon>Ixodoidea</taxon>
        <taxon>Ixodidae</taxon>
        <taxon>Haemaphysalinae</taxon>
        <taxon>Haemaphysalis</taxon>
    </lineage>
</organism>